<accession>A0A7E4UNM6</accession>
<name>A0A7E4UNM6_PANRE</name>
<proteinExistence type="predicted"/>
<dbReference type="Proteomes" id="UP000492821">
    <property type="component" value="Unassembled WGS sequence"/>
</dbReference>
<evidence type="ECO:0000313" key="1">
    <source>
        <dbReference type="Proteomes" id="UP000492821"/>
    </source>
</evidence>
<protein>
    <submittedName>
        <fullName evidence="2">Secreted protein</fullName>
    </submittedName>
</protein>
<reference evidence="2" key="2">
    <citation type="submission" date="2020-10" db="UniProtKB">
        <authorList>
            <consortium name="WormBaseParasite"/>
        </authorList>
    </citation>
    <scope>IDENTIFICATION</scope>
</reference>
<organism evidence="1 2">
    <name type="scientific">Panagrellus redivivus</name>
    <name type="common">Microworm</name>
    <dbReference type="NCBI Taxonomy" id="6233"/>
    <lineage>
        <taxon>Eukaryota</taxon>
        <taxon>Metazoa</taxon>
        <taxon>Ecdysozoa</taxon>
        <taxon>Nematoda</taxon>
        <taxon>Chromadorea</taxon>
        <taxon>Rhabditida</taxon>
        <taxon>Tylenchina</taxon>
        <taxon>Panagrolaimomorpha</taxon>
        <taxon>Panagrolaimoidea</taxon>
        <taxon>Panagrolaimidae</taxon>
        <taxon>Panagrellus</taxon>
    </lineage>
</organism>
<dbReference type="AlphaFoldDB" id="A0A7E4UNM6"/>
<sequence length="71" mass="7969">MSNRFVTYLPHVLPFPEPLMSMATSCCAPFFLRFDWLHRCRSALFALASLPSSSLERPEGVLASTFSILTC</sequence>
<reference evidence="1" key="1">
    <citation type="journal article" date="2013" name="Genetics">
        <title>The draft genome and transcriptome of Panagrellus redivivus are shaped by the harsh demands of a free-living lifestyle.</title>
        <authorList>
            <person name="Srinivasan J."/>
            <person name="Dillman A.R."/>
            <person name="Macchietto M.G."/>
            <person name="Heikkinen L."/>
            <person name="Lakso M."/>
            <person name="Fracchia K.M."/>
            <person name="Antoshechkin I."/>
            <person name="Mortazavi A."/>
            <person name="Wong G."/>
            <person name="Sternberg P.W."/>
        </authorList>
    </citation>
    <scope>NUCLEOTIDE SEQUENCE [LARGE SCALE GENOMIC DNA]</scope>
    <source>
        <strain evidence="1">MT8872</strain>
    </source>
</reference>
<keyword evidence="1" id="KW-1185">Reference proteome</keyword>
<evidence type="ECO:0000313" key="2">
    <source>
        <dbReference type="WBParaSite" id="Pan_g10926.t1"/>
    </source>
</evidence>
<dbReference type="WBParaSite" id="Pan_g10926.t1">
    <property type="protein sequence ID" value="Pan_g10926.t1"/>
    <property type="gene ID" value="Pan_g10926"/>
</dbReference>